<comment type="subcellular location">
    <subcellularLocation>
        <location evidence="1">Secreted</location>
    </subcellularLocation>
</comment>
<evidence type="ECO:0000256" key="10">
    <source>
        <dbReference type="ARBA" id="ARBA00023295"/>
    </source>
</evidence>
<comment type="caution">
    <text evidence="18">The sequence shown here is derived from an EMBL/GenBank/DDBJ whole genome shotgun (WGS) entry which is preliminary data.</text>
</comment>
<organism evidence="18 19">
    <name type="scientific">Aspergillus arachidicola</name>
    <dbReference type="NCBI Taxonomy" id="656916"/>
    <lineage>
        <taxon>Eukaryota</taxon>
        <taxon>Fungi</taxon>
        <taxon>Dikarya</taxon>
        <taxon>Ascomycota</taxon>
        <taxon>Pezizomycotina</taxon>
        <taxon>Eurotiomycetes</taxon>
        <taxon>Eurotiomycetidae</taxon>
        <taxon>Eurotiales</taxon>
        <taxon>Aspergillaceae</taxon>
        <taxon>Aspergillus</taxon>
        <taxon>Aspergillus subgen. Circumdati</taxon>
    </lineage>
</organism>
<keyword evidence="7" id="KW-1015">Disulfide bond</keyword>
<sequence>MRWLSTPLVAVSLSLGLSAISHASQIEHKGNICTVKANGNQMDDVPRLLEADFSPQFSDDLDYWRNHSYPVAFQNHAAGFVITGRNITIDGYGTEGPAAWALNIMNGTNMQFNNINCNVTAIDAPYGANWVQNTDGFDTMNARNIRLTNFVYQGGDHCVTIKPRSYDVDIHNVTCRGGMASPPAAAYIKTCIGVPTPQDSYESAGLPRGGGWGNVSNIIFSNFEVQGANTGPMIYQNEGNNGSYAGTSLMTVSDITFANFTAYVTNENEVTSNISCSENHPCYDIDFDNVVCIRGRMHLSLQ</sequence>
<keyword evidence="5" id="KW-0677">Repeat</keyword>
<dbReference type="InterPro" id="IPR012334">
    <property type="entry name" value="Pectin_lyas_fold"/>
</dbReference>
<evidence type="ECO:0000256" key="3">
    <source>
        <dbReference type="ARBA" id="ARBA00022525"/>
    </source>
</evidence>
<dbReference type="GO" id="GO:0071555">
    <property type="term" value="P:cell wall organization"/>
    <property type="evidence" value="ECO:0007669"/>
    <property type="project" value="UniProtKB-KW"/>
</dbReference>
<reference evidence="18 19" key="1">
    <citation type="submission" date="2017-05" db="EMBL/GenBank/DDBJ databases">
        <title>Genome sequence for an aflatoxigenic pathogen of Argentinian peanut, Aspergillus arachidicola.</title>
        <authorList>
            <person name="Moore G."/>
            <person name="Beltz S.B."/>
            <person name="Mack B.M."/>
        </authorList>
    </citation>
    <scope>NUCLEOTIDE SEQUENCE [LARGE SCALE GENOMIC DNA]</scope>
    <source>
        <strain evidence="18 19">CBS 117610</strain>
    </source>
</reference>
<dbReference type="Proteomes" id="UP000231358">
    <property type="component" value="Unassembled WGS sequence"/>
</dbReference>
<evidence type="ECO:0000256" key="15">
    <source>
        <dbReference type="ARBA" id="ARBA00048766"/>
    </source>
</evidence>
<keyword evidence="10 16" id="KW-0326">Glycosidase</keyword>
<dbReference type="GO" id="GO:0005576">
    <property type="term" value="C:extracellular region"/>
    <property type="evidence" value="ECO:0007669"/>
    <property type="project" value="UniProtKB-SubCell"/>
</dbReference>
<keyword evidence="9" id="KW-0119">Carbohydrate metabolism</keyword>
<feature type="signal peptide" evidence="17">
    <location>
        <begin position="1"/>
        <end position="23"/>
    </location>
</feature>
<comment type="similarity">
    <text evidence="2 16">Belongs to the glycosyl hydrolase 28 family.</text>
</comment>
<dbReference type="InterPro" id="IPR011050">
    <property type="entry name" value="Pectin_lyase_fold/virulence"/>
</dbReference>
<evidence type="ECO:0000256" key="2">
    <source>
        <dbReference type="ARBA" id="ARBA00008834"/>
    </source>
</evidence>
<dbReference type="GO" id="GO:0004650">
    <property type="term" value="F:polygalacturonase activity"/>
    <property type="evidence" value="ECO:0007669"/>
    <property type="project" value="InterPro"/>
</dbReference>
<protein>
    <recommendedName>
        <fullName evidence="14">galacturonan 1,4-alpha-galacturonidase</fullName>
        <ecNumber evidence="14">3.2.1.67</ecNumber>
    </recommendedName>
</protein>
<evidence type="ECO:0000256" key="12">
    <source>
        <dbReference type="ARBA" id="ARBA00023326"/>
    </source>
</evidence>
<evidence type="ECO:0000256" key="13">
    <source>
        <dbReference type="ARBA" id="ARBA00037312"/>
    </source>
</evidence>
<keyword evidence="11" id="KW-0961">Cell wall biogenesis/degradation</keyword>
<comment type="function">
    <text evidence="13">Specific in hydrolyzing the terminal glycosidic bond of polygalacturonic acid and oligogalacturonates.</text>
</comment>
<name>A0A2G7GAV5_9EURO</name>
<gene>
    <name evidence="18" type="ORF">AARAC_010234</name>
</gene>
<dbReference type="Gene3D" id="2.160.20.10">
    <property type="entry name" value="Single-stranded right-handed beta-helix, Pectin lyase-like"/>
    <property type="match status" value="2"/>
</dbReference>
<dbReference type="PANTHER" id="PTHR31736">
    <property type="match status" value="1"/>
</dbReference>
<evidence type="ECO:0000313" key="18">
    <source>
        <dbReference type="EMBL" id="PIG89947.1"/>
    </source>
</evidence>
<dbReference type="EMBL" id="NEXV01000035">
    <property type="protein sequence ID" value="PIG89947.1"/>
    <property type="molecule type" value="Genomic_DNA"/>
</dbReference>
<proteinExistence type="inferred from homology"/>
<evidence type="ECO:0000256" key="7">
    <source>
        <dbReference type="ARBA" id="ARBA00023157"/>
    </source>
</evidence>
<evidence type="ECO:0000256" key="11">
    <source>
        <dbReference type="ARBA" id="ARBA00023316"/>
    </source>
</evidence>
<dbReference type="EC" id="3.2.1.67" evidence="14"/>
<evidence type="ECO:0000256" key="5">
    <source>
        <dbReference type="ARBA" id="ARBA00022737"/>
    </source>
</evidence>
<keyword evidence="19" id="KW-1185">Reference proteome</keyword>
<evidence type="ECO:0000313" key="19">
    <source>
        <dbReference type="Proteomes" id="UP000231358"/>
    </source>
</evidence>
<evidence type="ECO:0000256" key="17">
    <source>
        <dbReference type="SAM" id="SignalP"/>
    </source>
</evidence>
<dbReference type="AlphaFoldDB" id="A0A2G7GAV5"/>
<dbReference type="STRING" id="656916.A0A2G7GAV5"/>
<keyword evidence="4 17" id="KW-0732">Signal</keyword>
<evidence type="ECO:0000256" key="16">
    <source>
        <dbReference type="RuleBase" id="RU361169"/>
    </source>
</evidence>
<dbReference type="GO" id="GO:0047911">
    <property type="term" value="F:galacturan 1,4-alpha-galacturonidase activity"/>
    <property type="evidence" value="ECO:0007669"/>
    <property type="project" value="UniProtKB-EC"/>
</dbReference>
<dbReference type="PANTHER" id="PTHR31736:SF12">
    <property type="entry name" value="EXO-POLYGALACTURONASE, PUTATIVE-RELATED"/>
    <property type="match status" value="1"/>
</dbReference>
<evidence type="ECO:0000256" key="14">
    <source>
        <dbReference type="ARBA" id="ARBA00038933"/>
    </source>
</evidence>
<evidence type="ECO:0000256" key="6">
    <source>
        <dbReference type="ARBA" id="ARBA00022801"/>
    </source>
</evidence>
<comment type="catalytic activity">
    <reaction evidence="15">
        <text>[(1-&gt;4)-alpha-D-galacturonosyl](n) + H2O = alpha-D-galacturonate + [(1-&gt;4)-alpha-D-galacturonosyl](n-1)</text>
        <dbReference type="Rhea" id="RHEA:14117"/>
        <dbReference type="Rhea" id="RHEA-COMP:14570"/>
        <dbReference type="Rhea" id="RHEA-COMP:14572"/>
        <dbReference type="ChEBI" id="CHEBI:15377"/>
        <dbReference type="ChEBI" id="CHEBI:58658"/>
        <dbReference type="ChEBI" id="CHEBI:140523"/>
        <dbReference type="EC" id="3.2.1.67"/>
    </reaction>
</comment>
<dbReference type="SUPFAM" id="SSF51126">
    <property type="entry name" value="Pectin lyase-like"/>
    <property type="match status" value="1"/>
</dbReference>
<accession>A0A2G7GAV5</accession>
<keyword evidence="8" id="KW-0325">Glycoprotein</keyword>
<evidence type="ECO:0000256" key="8">
    <source>
        <dbReference type="ARBA" id="ARBA00023180"/>
    </source>
</evidence>
<evidence type="ECO:0000256" key="9">
    <source>
        <dbReference type="ARBA" id="ARBA00023277"/>
    </source>
</evidence>
<dbReference type="InterPro" id="IPR000743">
    <property type="entry name" value="Glyco_hydro_28"/>
</dbReference>
<evidence type="ECO:0000256" key="1">
    <source>
        <dbReference type="ARBA" id="ARBA00004613"/>
    </source>
</evidence>
<dbReference type="GO" id="GO:0000272">
    <property type="term" value="P:polysaccharide catabolic process"/>
    <property type="evidence" value="ECO:0007669"/>
    <property type="project" value="UniProtKB-KW"/>
</dbReference>
<keyword evidence="3" id="KW-0964">Secreted</keyword>
<feature type="chain" id="PRO_5013714728" description="galacturonan 1,4-alpha-galacturonidase" evidence="17">
    <location>
        <begin position="24"/>
        <end position="302"/>
    </location>
</feature>
<keyword evidence="12" id="KW-0624">Polysaccharide degradation</keyword>
<evidence type="ECO:0000256" key="4">
    <source>
        <dbReference type="ARBA" id="ARBA00022729"/>
    </source>
</evidence>
<keyword evidence="6 16" id="KW-0378">Hydrolase</keyword>
<dbReference type="Pfam" id="PF00295">
    <property type="entry name" value="Glyco_hydro_28"/>
    <property type="match status" value="2"/>
</dbReference>